<dbReference type="AlphaFoldDB" id="A0AAV4Y7Y0"/>
<reference evidence="2 3" key="1">
    <citation type="submission" date="2021-06" db="EMBL/GenBank/DDBJ databases">
        <title>Caerostris extrusa draft genome.</title>
        <authorList>
            <person name="Kono N."/>
            <person name="Arakawa K."/>
        </authorList>
    </citation>
    <scope>NUCLEOTIDE SEQUENCE [LARGE SCALE GENOMIC DNA]</scope>
</reference>
<dbReference type="EMBL" id="BPLR01018937">
    <property type="protein sequence ID" value="GIZ03372.1"/>
    <property type="molecule type" value="Genomic_DNA"/>
</dbReference>
<keyword evidence="3" id="KW-1185">Reference proteome</keyword>
<name>A0AAV4Y7Y0_CAEEX</name>
<feature type="region of interest" description="Disordered" evidence="1">
    <location>
        <begin position="1"/>
        <end position="33"/>
    </location>
</feature>
<evidence type="ECO:0000256" key="1">
    <source>
        <dbReference type="SAM" id="MobiDB-lite"/>
    </source>
</evidence>
<protein>
    <submittedName>
        <fullName evidence="2">Uncharacterized protein</fullName>
    </submittedName>
</protein>
<evidence type="ECO:0000313" key="2">
    <source>
        <dbReference type="EMBL" id="GIZ03372.1"/>
    </source>
</evidence>
<accession>A0AAV4Y7Y0</accession>
<feature type="compositionally biased region" description="Polar residues" evidence="1">
    <location>
        <begin position="1"/>
        <end position="12"/>
    </location>
</feature>
<dbReference type="Proteomes" id="UP001054945">
    <property type="component" value="Unassembled WGS sequence"/>
</dbReference>
<gene>
    <name evidence="2" type="ORF">CEXT_752041</name>
</gene>
<evidence type="ECO:0000313" key="3">
    <source>
        <dbReference type="Proteomes" id="UP001054945"/>
    </source>
</evidence>
<proteinExistence type="predicted"/>
<sequence>MKKLPNSDSSRGSVLRGDCDHRRSSPDAGFHGNRFLRGNRLRQLRSTPSPHRSASGCHGDGLSNPSSSFALVVCANPHKSFFITALLLLPCRKTKLVRGRTRADDFLCKARKRGGREKGVQQKFSVAENVGWNLEGKEERRKPSPSFSIVCFCPFPSPPHPHHYYRLFW</sequence>
<comment type="caution">
    <text evidence="2">The sequence shown here is derived from an EMBL/GenBank/DDBJ whole genome shotgun (WGS) entry which is preliminary data.</text>
</comment>
<organism evidence="2 3">
    <name type="scientific">Caerostris extrusa</name>
    <name type="common">Bark spider</name>
    <name type="synonym">Caerostris bankana</name>
    <dbReference type="NCBI Taxonomy" id="172846"/>
    <lineage>
        <taxon>Eukaryota</taxon>
        <taxon>Metazoa</taxon>
        <taxon>Ecdysozoa</taxon>
        <taxon>Arthropoda</taxon>
        <taxon>Chelicerata</taxon>
        <taxon>Arachnida</taxon>
        <taxon>Araneae</taxon>
        <taxon>Araneomorphae</taxon>
        <taxon>Entelegynae</taxon>
        <taxon>Araneoidea</taxon>
        <taxon>Araneidae</taxon>
        <taxon>Caerostris</taxon>
    </lineage>
</organism>